<keyword evidence="3" id="KW-1185">Reference proteome</keyword>
<dbReference type="AlphaFoldDB" id="A0AA38WIZ9"/>
<dbReference type="Pfam" id="PF04827">
    <property type="entry name" value="Plant_tran"/>
    <property type="match status" value="1"/>
</dbReference>
<accession>A0AA38WIZ9</accession>
<dbReference type="InterPro" id="IPR006912">
    <property type="entry name" value="Harbinger_derived_prot"/>
</dbReference>
<proteinExistence type="predicted"/>
<dbReference type="EMBL" id="JARYMX010000004">
    <property type="protein sequence ID" value="KAJ9554045.1"/>
    <property type="molecule type" value="Genomic_DNA"/>
</dbReference>
<evidence type="ECO:0000256" key="1">
    <source>
        <dbReference type="SAM" id="MobiDB-lite"/>
    </source>
</evidence>
<gene>
    <name evidence="2" type="ORF">OSB04_018090</name>
</gene>
<feature type="compositionally biased region" description="Gly residues" evidence="1">
    <location>
        <begin position="65"/>
        <end position="75"/>
    </location>
</feature>
<evidence type="ECO:0000313" key="2">
    <source>
        <dbReference type="EMBL" id="KAJ9554045.1"/>
    </source>
</evidence>
<reference evidence="2" key="1">
    <citation type="submission" date="2023-03" db="EMBL/GenBank/DDBJ databases">
        <title>Chromosome-scale reference genome and RAD-based genetic map of yellow starthistle (Centaurea solstitialis) reveal putative structural variation and QTLs associated with invader traits.</title>
        <authorList>
            <person name="Reatini B."/>
            <person name="Cang F.A."/>
            <person name="Jiang Q."/>
            <person name="Mckibben M.T.W."/>
            <person name="Barker M.S."/>
            <person name="Rieseberg L.H."/>
            <person name="Dlugosch K.M."/>
        </authorList>
    </citation>
    <scope>NUCLEOTIDE SEQUENCE</scope>
    <source>
        <strain evidence="2">CAN-66</strain>
        <tissue evidence="2">Leaf</tissue>
    </source>
</reference>
<organism evidence="2 3">
    <name type="scientific">Centaurea solstitialis</name>
    <name type="common">yellow star-thistle</name>
    <dbReference type="NCBI Taxonomy" id="347529"/>
    <lineage>
        <taxon>Eukaryota</taxon>
        <taxon>Viridiplantae</taxon>
        <taxon>Streptophyta</taxon>
        <taxon>Embryophyta</taxon>
        <taxon>Tracheophyta</taxon>
        <taxon>Spermatophyta</taxon>
        <taxon>Magnoliopsida</taxon>
        <taxon>eudicotyledons</taxon>
        <taxon>Gunneridae</taxon>
        <taxon>Pentapetalae</taxon>
        <taxon>asterids</taxon>
        <taxon>campanulids</taxon>
        <taxon>Asterales</taxon>
        <taxon>Asteraceae</taxon>
        <taxon>Carduoideae</taxon>
        <taxon>Cardueae</taxon>
        <taxon>Centaureinae</taxon>
        <taxon>Centaurea</taxon>
    </lineage>
</organism>
<protein>
    <recommendedName>
        <fullName evidence="4">Nuclease HARBI1</fullName>
    </recommendedName>
</protein>
<dbReference type="PANTHER" id="PTHR47150:SF4">
    <property type="entry name" value="HARBINGER TRANSPOSASE-DERIVED PROTEIN-RELATED"/>
    <property type="match status" value="1"/>
</dbReference>
<sequence length="95" mass="10306">MLLIVRLSIIKQPARIMERRTMSNIMYACIILHNMILENKNKAICVVPNDLTDPPNPQLTEEQLGSGGSNDCGDFGGGNADDDGGVMGGWGCGWR</sequence>
<comment type="caution">
    <text evidence="2">The sequence shown here is derived from an EMBL/GenBank/DDBJ whole genome shotgun (WGS) entry which is preliminary data.</text>
</comment>
<name>A0AA38WIZ9_9ASTR</name>
<dbReference type="Proteomes" id="UP001172457">
    <property type="component" value="Chromosome 4"/>
</dbReference>
<feature type="region of interest" description="Disordered" evidence="1">
    <location>
        <begin position="54"/>
        <end position="75"/>
    </location>
</feature>
<evidence type="ECO:0008006" key="4">
    <source>
        <dbReference type="Google" id="ProtNLM"/>
    </source>
</evidence>
<dbReference type="PANTHER" id="PTHR47150">
    <property type="entry name" value="OS12G0169200 PROTEIN"/>
    <property type="match status" value="1"/>
</dbReference>
<evidence type="ECO:0000313" key="3">
    <source>
        <dbReference type="Proteomes" id="UP001172457"/>
    </source>
</evidence>